<proteinExistence type="predicted"/>
<name>A0ABR8X0T5_9MICO</name>
<accession>A0ABR8X0T5</accession>
<dbReference type="RefSeq" id="WP_191764816.1">
    <property type="nucleotide sequence ID" value="NZ_JACSPM010000001.1"/>
</dbReference>
<organism evidence="1 2">
    <name type="scientific">Microbacterium gallinarum</name>
    <dbReference type="NCBI Taxonomy" id="2762209"/>
    <lineage>
        <taxon>Bacteria</taxon>
        <taxon>Bacillati</taxon>
        <taxon>Actinomycetota</taxon>
        <taxon>Actinomycetes</taxon>
        <taxon>Micrococcales</taxon>
        <taxon>Microbacteriaceae</taxon>
        <taxon>Microbacterium</taxon>
    </lineage>
</organism>
<sequence length="187" mass="19602">MVSTYLEIEDAMKGRGRRVAFTTALLVATSLVAVGCVPGGQSGSRHTLYDDLDSLARDSSAIVVGSVRDQREETSAGFSSTISTVEVTSSPANPSLGSNLESGAVPVAVGEVIQVRQDGPEPSVLHPGQEYLLYLTPSMLSGEDSTHYFITGAVAGAYVRNGDQFTRVAIDSGDQLPDTITIAGTEY</sequence>
<dbReference type="Proteomes" id="UP000602532">
    <property type="component" value="Unassembled WGS sequence"/>
</dbReference>
<evidence type="ECO:0000313" key="2">
    <source>
        <dbReference type="Proteomes" id="UP000602532"/>
    </source>
</evidence>
<reference evidence="1 2" key="1">
    <citation type="submission" date="2020-08" db="EMBL/GenBank/DDBJ databases">
        <title>A Genomic Blueprint of the Chicken Gut Microbiome.</title>
        <authorList>
            <person name="Gilroy R."/>
            <person name="Ravi A."/>
            <person name="Getino M."/>
            <person name="Pursley I."/>
            <person name="Horton D.L."/>
            <person name="Alikhan N.-F."/>
            <person name="Baker D."/>
            <person name="Gharbi K."/>
            <person name="Hall N."/>
            <person name="Watson M."/>
            <person name="Adriaenssens E.M."/>
            <person name="Foster-Nyarko E."/>
            <person name="Jarju S."/>
            <person name="Secka A."/>
            <person name="Antonio M."/>
            <person name="Oren A."/>
            <person name="Chaudhuri R."/>
            <person name="La Ragione R.M."/>
            <person name="Hildebrand F."/>
            <person name="Pallen M.J."/>
        </authorList>
    </citation>
    <scope>NUCLEOTIDE SEQUENCE [LARGE SCALE GENOMIC DNA]</scope>
    <source>
        <strain evidence="1 2">Sa1CUA4</strain>
    </source>
</reference>
<keyword evidence="2" id="KW-1185">Reference proteome</keyword>
<comment type="caution">
    <text evidence="1">The sequence shown here is derived from an EMBL/GenBank/DDBJ whole genome shotgun (WGS) entry which is preliminary data.</text>
</comment>
<protein>
    <recommendedName>
        <fullName evidence="3">Lipoprotein</fullName>
    </recommendedName>
</protein>
<gene>
    <name evidence="1" type="ORF">H9622_05025</name>
</gene>
<dbReference type="EMBL" id="JACSPM010000001">
    <property type="protein sequence ID" value="MBD8022954.1"/>
    <property type="molecule type" value="Genomic_DNA"/>
</dbReference>
<evidence type="ECO:0008006" key="3">
    <source>
        <dbReference type="Google" id="ProtNLM"/>
    </source>
</evidence>
<evidence type="ECO:0000313" key="1">
    <source>
        <dbReference type="EMBL" id="MBD8022954.1"/>
    </source>
</evidence>